<evidence type="ECO:0000313" key="2">
    <source>
        <dbReference type="Proteomes" id="UP000295008"/>
    </source>
</evidence>
<evidence type="ECO:0000313" key="1">
    <source>
        <dbReference type="EMBL" id="TCL70686.1"/>
    </source>
</evidence>
<dbReference type="Gene3D" id="2.180.10.10">
    <property type="entry name" value="RHS repeat-associated core"/>
    <property type="match status" value="1"/>
</dbReference>
<comment type="caution">
    <text evidence="1">The sequence shown here is derived from an EMBL/GenBank/DDBJ whole genome shotgun (WGS) entry which is preliminary data.</text>
</comment>
<protein>
    <submittedName>
        <fullName evidence="1">RHS repeat-associated protein</fullName>
    </submittedName>
</protein>
<proteinExistence type="predicted"/>
<dbReference type="OrthoDB" id="9816549at2"/>
<gene>
    <name evidence="1" type="ORF">EDC14_10093</name>
</gene>
<dbReference type="PANTHER" id="PTHR32305:SF15">
    <property type="entry name" value="PROTEIN RHSA-RELATED"/>
    <property type="match status" value="1"/>
</dbReference>
<dbReference type="NCBIfam" id="TIGR03696">
    <property type="entry name" value="Rhs_assc_core"/>
    <property type="match status" value="1"/>
</dbReference>
<dbReference type="AlphaFoldDB" id="A0A4R1RVU3"/>
<dbReference type="InterPro" id="IPR022385">
    <property type="entry name" value="Rhs_assc_core"/>
</dbReference>
<keyword evidence="2" id="KW-1185">Reference proteome</keyword>
<dbReference type="EMBL" id="SLUN01000009">
    <property type="protein sequence ID" value="TCL70686.1"/>
    <property type="molecule type" value="Genomic_DNA"/>
</dbReference>
<sequence length="202" mass="23955">MVWNAEYKPFDGITIEQNTIEESHRFTGKEYNADVGLYYFNARWYDLELGRFVAGDPAQDGTNWYGYCENTPLTRNDPKGTVHQDADGNWKTDDWDFEWDDFYDCYKFWLYNDAFFAYGPHGGWWRVPERSHIAETFLTSVDFRWRENWVRASGCYIPYYESRWVQMIHSVMGIVDSTPRVRGNPEGCYGRRGVSCYPILGW</sequence>
<dbReference type="Proteomes" id="UP000295008">
    <property type="component" value="Unassembled WGS sequence"/>
</dbReference>
<name>A0A4R1RVU3_HYDET</name>
<organism evidence="1 2">
    <name type="scientific">Hydrogenispora ethanolica</name>
    <dbReference type="NCBI Taxonomy" id="1082276"/>
    <lineage>
        <taxon>Bacteria</taxon>
        <taxon>Bacillati</taxon>
        <taxon>Bacillota</taxon>
        <taxon>Hydrogenispora</taxon>
    </lineage>
</organism>
<dbReference type="InterPro" id="IPR050708">
    <property type="entry name" value="T6SS_VgrG/RHS"/>
</dbReference>
<accession>A0A4R1RVU3</accession>
<dbReference type="RefSeq" id="WP_132013967.1">
    <property type="nucleotide sequence ID" value="NZ_SLUN01000009.1"/>
</dbReference>
<dbReference type="PANTHER" id="PTHR32305">
    <property type="match status" value="1"/>
</dbReference>
<reference evidence="1 2" key="1">
    <citation type="submission" date="2019-03" db="EMBL/GenBank/DDBJ databases">
        <title>Genomic Encyclopedia of Type Strains, Phase IV (KMG-IV): sequencing the most valuable type-strain genomes for metagenomic binning, comparative biology and taxonomic classification.</title>
        <authorList>
            <person name="Goeker M."/>
        </authorList>
    </citation>
    <scope>NUCLEOTIDE SEQUENCE [LARGE SCALE GENOMIC DNA]</scope>
    <source>
        <strain evidence="1 2">LX-B</strain>
    </source>
</reference>